<comment type="catalytic activity">
    <reaction evidence="21">
        <text>N(4)-(alpha-D-Man-(1-&gt;2)-alpha-D-Man-(1-&gt;2)-alpha-D-Man-(1-&gt;3)-[alpha-D-Man-(1-&gt;3)-[alpha-D-Man-(1-&gt;2)-alpha-D-Man-(1-&gt;6)]-alpha-D-Man-(1-&gt;6)]-beta-D-Man-(1-&gt;4)-beta-D-GlcNAc-(1-&gt;4)-beta-D-GlcNAc)-L-asparaginyl-[protein] (N-glucan mannose isomer 8A1,2,3B1,3) + 3 H2O = N(4)-(alpha-D-Man-(1-&gt;3)-[alpha-D-Man-(1-&gt;3)-[alpha-D-Man-(1-&gt;6)]-alpha-D-Man-(1-&gt;6)]-beta-D-Man-(1-&gt;4)-beta-D-GlcNAc-(1-&gt;4)-beta-D-GlcNAc)-L-asparaginyl-[protein] (N-glucan mannose isomer 5A1,2) + 3 beta-D-mannose</text>
        <dbReference type="Rhea" id="RHEA:56028"/>
        <dbReference type="Rhea" id="RHEA-COMP:14358"/>
        <dbReference type="Rhea" id="RHEA-COMP:14367"/>
        <dbReference type="ChEBI" id="CHEBI:15377"/>
        <dbReference type="ChEBI" id="CHEBI:28563"/>
        <dbReference type="ChEBI" id="CHEBI:59087"/>
        <dbReference type="ChEBI" id="CHEBI:60628"/>
        <dbReference type="EC" id="3.2.1.113"/>
    </reaction>
</comment>
<dbReference type="InterPro" id="IPR002524">
    <property type="entry name" value="Cation_efflux"/>
</dbReference>
<dbReference type="GO" id="GO:0005783">
    <property type="term" value="C:endoplasmic reticulum"/>
    <property type="evidence" value="ECO:0007669"/>
    <property type="project" value="TreeGrafter"/>
</dbReference>
<dbReference type="InterPro" id="IPR058533">
    <property type="entry name" value="Cation_efflux_TM"/>
</dbReference>
<evidence type="ECO:0000313" key="33">
    <source>
        <dbReference type="Proteomes" id="UP000326396"/>
    </source>
</evidence>
<dbReference type="GO" id="GO:0004571">
    <property type="term" value="F:mannosyl-oligosaccharide 1,2-alpha-mannosidase activity"/>
    <property type="evidence" value="ECO:0007669"/>
    <property type="project" value="UniProtKB-EC"/>
</dbReference>
<dbReference type="EMBL" id="SZYD01000003">
    <property type="protein sequence ID" value="KAD6794757.1"/>
    <property type="molecule type" value="Genomic_DNA"/>
</dbReference>
<evidence type="ECO:0000256" key="17">
    <source>
        <dbReference type="ARBA" id="ARBA00023136"/>
    </source>
</evidence>
<dbReference type="GO" id="GO:0005509">
    <property type="term" value="F:calcium ion binding"/>
    <property type="evidence" value="ECO:0007669"/>
    <property type="project" value="InterPro"/>
</dbReference>
<sequence>MSGSIESLIIFRNNEEELLKLKEEVEHLQNELGELKHEDVSYRKTNITTKRIDVKKMDGLVIDPIEAQRREKVKDAMLHAWTSYENYAWGHDELQPQSKNGVDSFGGLGATLIDSLDTLYIMGLDEQFQKAKEWIASSLDFNKNYDASVFETTIRVVGGLLSAYDLSGDNVFLEKAKDIADRLLPAWDTPSGIPYNIINLAHGNAHNPGWTGGDSILADSGTEQLEFIALTQRTGDPKYQQKVENVILVLNKTFPDDGLLPIYINPHRGTNSHSTITFGAMGDSFYEYLLKVWIQGNKTAEVKHYRVMWETSMKGLLSLVRKTAPSSFTYISEKIGNSLIDKMDELACFAPGMIALGSSGYGPEDSRKFLNLAEELAWTCYNFYQSTPTKLAGENYFFHSGQDMTVGTSWNILRPETVESLFYLWRLTGNKTYQEWGWNIFQAFEKNSRVESGYVGLKDVNTGVKDNMMQSFFLAETLKYLYLLFSPPSVISLDEWVFNTEAHPLKIVPRIAPGEQRKHNNIRVPHILFCNFVKFAGYITRPKKIKKIEVDDHSQRAVSTALWCNFLVFSLKFGVWLATSSHVMLAEVVHSVADFANQALLLYGLNSSKRAPDALHPYGYSKERFVWSLISAVGIFCLGSGATIIHGVQNLWTSQPPGNIMYAALVIGGSFIIEGASLAVAVHAVRKGAAAEGMTVRDYVWRGHDPTSVAVMTEDSAAVTGLVIAAASLVAVKMTGNPIYDPIGSIIVGNLLGVVAIFLIQRNRHALIGRAIDDHDMKRVLEFLKNDPVVDSVYDCKSEVIGPGFFRFKAEIDFNGVKLVQNHLSRTGPEEWAKKFRNAAKEKDDTELLKIMSFYGEEVVTALGSEVDRLEKEIQEIVPGIRHVDIEAHNPIIPPP</sequence>
<keyword evidence="10 28" id="KW-0378">Hydrolase</keyword>
<keyword evidence="14 30" id="KW-1133">Transmembrane helix</keyword>
<feature type="binding site" evidence="26">
    <location>
        <position position="500"/>
    </location>
    <ligand>
        <name>Ca(2+)</name>
        <dbReference type="ChEBI" id="CHEBI:29108"/>
    </ligand>
</feature>
<comment type="cofactor">
    <cofactor evidence="3">
        <name>Mg(2+)</name>
        <dbReference type="ChEBI" id="CHEBI:18420"/>
    </cofactor>
</comment>
<dbReference type="PRINTS" id="PR00747">
    <property type="entry name" value="GLYHDRLASE47"/>
</dbReference>
<dbReference type="Gene3D" id="1.20.1510.10">
    <property type="entry name" value="Cation efflux protein transmembrane domain"/>
    <property type="match status" value="1"/>
</dbReference>
<evidence type="ECO:0000256" key="4">
    <source>
        <dbReference type="ARBA" id="ARBA00004141"/>
    </source>
</evidence>
<keyword evidence="9 26" id="KW-0479">Metal-binding</keyword>
<keyword evidence="12" id="KW-0460">Magnesium</keyword>
<feature type="active site" evidence="25">
    <location>
        <position position="416"/>
    </location>
</feature>
<organism evidence="32 33">
    <name type="scientific">Mikania micrantha</name>
    <name type="common">bitter vine</name>
    <dbReference type="NCBI Taxonomy" id="192012"/>
    <lineage>
        <taxon>Eukaryota</taxon>
        <taxon>Viridiplantae</taxon>
        <taxon>Streptophyta</taxon>
        <taxon>Embryophyta</taxon>
        <taxon>Tracheophyta</taxon>
        <taxon>Spermatophyta</taxon>
        <taxon>Magnoliopsida</taxon>
        <taxon>eudicotyledons</taxon>
        <taxon>Gunneridae</taxon>
        <taxon>Pentapetalae</taxon>
        <taxon>asterids</taxon>
        <taxon>campanulids</taxon>
        <taxon>Asterales</taxon>
        <taxon>Asteraceae</taxon>
        <taxon>Asteroideae</taxon>
        <taxon>Heliantheae alliance</taxon>
        <taxon>Eupatorieae</taxon>
        <taxon>Mikania</taxon>
    </lineage>
</organism>
<comment type="similarity">
    <text evidence="7 28">Belongs to the glycosyl hydrolase 47 family.</text>
</comment>
<dbReference type="InterPro" id="IPR012341">
    <property type="entry name" value="6hp_glycosidase-like_sf"/>
</dbReference>
<comment type="catalytic activity">
    <reaction evidence="22">
        <text>N(4)-(alpha-D-Man-(1-&gt;2)-alpha-D-Man-(1-&gt;2)-alpha-D-Man-(1-&gt;3)-[alpha-D-Man-(1-&gt;2)-alpha-D-Man-(1-&gt;3)-[alpha-D-Man-(1-&gt;2)-alpha-D-Man-(1-&gt;6)]-alpha-D-Man-(1-&gt;6)]-beta-D-Man-(1-&gt;4)-beta-D-GlcNAc-(1-&gt;4)-beta-D-GlcNAc)-L-asparaginyl-[protein] (N-glucan mannose isomer 9A1,2,3B1,2,3) + 4 H2O = N(4)-(alpha-D-Man-(1-&gt;3)-[alpha-D-Man-(1-&gt;3)-[alpha-D-Man-(1-&gt;6)]-alpha-D-Man-(1-&gt;6)]-beta-D-Man-(1-&gt;4)-beta-D-GlcNAc-(1-&gt;4)-beta-D-GlcNAc)-L-asparaginyl-[protein] (N-glucan mannose isomer 5A1,2) + 4 beta-D-mannose</text>
        <dbReference type="Rhea" id="RHEA:56008"/>
        <dbReference type="Rhea" id="RHEA-COMP:14356"/>
        <dbReference type="Rhea" id="RHEA-COMP:14367"/>
        <dbReference type="ChEBI" id="CHEBI:15377"/>
        <dbReference type="ChEBI" id="CHEBI:28563"/>
        <dbReference type="ChEBI" id="CHEBI:59087"/>
        <dbReference type="ChEBI" id="CHEBI:139493"/>
        <dbReference type="EC" id="3.2.1.113"/>
    </reaction>
</comment>
<evidence type="ECO:0000256" key="21">
    <source>
        <dbReference type="ARBA" id="ARBA00047669"/>
    </source>
</evidence>
<evidence type="ECO:0000256" key="27">
    <source>
        <dbReference type="PIRSR" id="PIRSR601382-3"/>
    </source>
</evidence>
<evidence type="ECO:0000256" key="20">
    <source>
        <dbReference type="ARBA" id="ARBA00023211"/>
    </source>
</evidence>
<evidence type="ECO:0000256" key="2">
    <source>
        <dbReference type="ARBA" id="ARBA00001936"/>
    </source>
</evidence>
<evidence type="ECO:0000256" key="13">
    <source>
        <dbReference type="ARBA" id="ARBA00022968"/>
    </source>
</evidence>
<evidence type="ECO:0000256" key="5">
    <source>
        <dbReference type="ARBA" id="ARBA00004194"/>
    </source>
</evidence>
<feature type="active site" description="Proton donor" evidence="25">
    <location>
        <position position="151"/>
    </location>
</feature>
<feature type="active site" description="Proton donor" evidence="25">
    <location>
        <position position="394"/>
    </location>
</feature>
<evidence type="ECO:0000256" key="26">
    <source>
        <dbReference type="PIRSR" id="PIRSR601382-2"/>
    </source>
</evidence>
<evidence type="ECO:0000256" key="11">
    <source>
        <dbReference type="ARBA" id="ARBA00022837"/>
    </source>
</evidence>
<evidence type="ECO:0000256" key="30">
    <source>
        <dbReference type="SAM" id="Phobius"/>
    </source>
</evidence>
<evidence type="ECO:0000256" key="14">
    <source>
        <dbReference type="ARBA" id="ARBA00022989"/>
    </source>
</evidence>
<feature type="transmembrane region" description="Helical" evidence="30">
    <location>
        <begin position="660"/>
        <end position="685"/>
    </location>
</feature>
<evidence type="ECO:0000256" key="24">
    <source>
        <dbReference type="ARBA" id="ARBA00060399"/>
    </source>
</evidence>
<evidence type="ECO:0000313" key="32">
    <source>
        <dbReference type="EMBL" id="KAD6794757.1"/>
    </source>
</evidence>
<name>A0A5N6PNN8_9ASTR</name>
<comment type="cofactor">
    <cofactor evidence="1 26">
        <name>Ca(2+)</name>
        <dbReference type="ChEBI" id="CHEBI:29108"/>
    </cofactor>
</comment>
<dbReference type="AlphaFoldDB" id="A0A5N6PNN8"/>
<dbReference type="FunFam" id="1.50.10.10:FF:000024">
    <property type="entry name" value="alpha-1,2-Mannosidase"/>
    <property type="match status" value="1"/>
</dbReference>
<reference evidence="32 33" key="1">
    <citation type="submission" date="2019-05" db="EMBL/GenBank/DDBJ databases">
        <title>Mikania micrantha, genome provides insights into the molecular mechanism of rapid growth.</title>
        <authorList>
            <person name="Liu B."/>
        </authorList>
    </citation>
    <scope>NUCLEOTIDE SEQUENCE [LARGE SCALE GENOMIC DNA]</scope>
    <source>
        <strain evidence="32">NLD-2019</strain>
        <tissue evidence="32">Leaf</tissue>
    </source>
</reference>
<comment type="caution">
    <text evidence="32">The sequence shown here is derived from an EMBL/GenBank/DDBJ whole genome shotgun (WGS) entry which is preliminary data.</text>
</comment>
<evidence type="ECO:0000256" key="6">
    <source>
        <dbReference type="ARBA" id="ARBA00004922"/>
    </source>
</evidence>
<protein>
    <recommendedName>
        <fullName evidence="28">alpha-1,2-Mannosidase</fullName>
        <ecNumber evidence="28">3.2.1.-</ecNumber>
    </recommendedName>
</protein>
<dbReference type="NCBIfam" id="TIGR01297">
    <property type="entry name" value="CDF"/>
    <property type="match status" value="1"/>
</dbReference>
<dbReference type="InterPro" id="IPR027469">
    <property type="entry name" value="Cation_efflux_TMD_sf"/>
</dbReference>
<dbReference type="EC" id="3.2.1.-" evidence="28"/>
<evidence type="ECO:0000256" key="9">
    <source>
        <dbReference type="ARBA" id="ARBA00022723"/>
    </source>
</evidence>
<dbReference type="Gene3D" id="1.50.10.10">
    <property type="match status" value="1"/>
</dbReference>
<keyword evidence="15" id="KW-0333">Golgi apparatus</keyword>
<evidence type="ECO:0000256" key="8">
    <source>
        <dbReference type="ARBA" id="ARBA00022692"/>
    </source>
</evidence>
<keyword evidence="16 29" id="KW-0175">Coiled coil</keyword>
<feature type="coiled-coil region" evidence="29">
    <location>
        <begin position="11"/>
        <end position="38"/>
    </location>
</feature>
<keyword evidence="8 30" id="KW-0812">Transmembrane</keyword>
<feature type="disulfide bond" evidence="27">
    <location>
        <begin position="348"/>
        <end position="380"/>
    </location>
</feature>
<dbReference type="GO" id="GO:0000139">
    <property type="term" value="C:Golgi membrane"/>
    <property type="evidence" value="ECO:0007669"/>
    <property type="project" value="UniProtKB-SubCell"/>
</dbReference>
<keyword evidence="17 30" id="KW-0472">Membrane</keyword>
<dbReference type="GO" id="GO:0008324">
    <property type="term" value="F:monoatomic cation transmembrane transporter activity"/>
    <property type="evidence" value="ECO:0007669"/>
    <property type="project" value="InterPro"/>
</dbReference>
<dbReference type="PANTHER" id="PTHR11742:SF6">
    <property type="entry name" value="MANNOSYL-OLIGOSACCHARIDE ALPHA-1,2-MANNOSIDASE IA-RELATED"/>
    <property type="match status" value="1"/>
</dbReference>
<feature type="transmembrane region" description="Helical" evidence="30">
    <location>
        <begin position="625"/>
        <end position="648"/>
    </location>
</feature>
<dbReference type="InterPro" id="IPR050749">
    <property type="entry name" value="Glycosyl_Hydrolase_47"/>
</dbReference>
<evidence type="ECO:0000256" key="12">
    <source>
        <dbReference type="ARBA" id="ARBA00022842"/>
    </source>
</evidence>
<evidence type="ECO:0000256" key="16">
    <source>
        <dbReference type="ARBA" id="ARBA00023054"/>
    </source>
</evidence>
<comment type="pathway">
    <text evidence="6">Protein modification; protein glycosylation.</text>
</comment>
<keyword evidence="28" id="KW-0326">Glycosidase</keyword>
<dbReference type="SUPFAM" id="SSF161111">
    <property type="entry name" value="Cation efflux protein transmembrane domain-like"/>
    <property type="match status" value="1"/>
</dbReference>
<evidence type="ECO:0000256" key="23">
    <source>
        <dbReference type="ARBA" id="ARBA00058858"/>
    </source>
</evidence>
<feature type="domain" description="Cation efflux protein transmembrane" evidence="31">
    <location>
        <begin position="561"/>
        <end position="767"/>
    </location>
</feature>
<comment type="subcellular location">
    <subcellularLocation>
        <location evidence="24">Endomembrane system</location>
        <topology evidence="24">Single-pass type II membrane protein</topology>
    </subcellularLocation>
    <subcellularLocation>
        <location evidence="5">Golgi apparatus membrane</location>
        <topology evidence="5">Single-pass membrane protein</topology>
    </subcellularLocation>
    <subcellularLocation>
        <location evidence="4">Membrane</location>
        <topology evidence="4">Multi-pass membrane protein</topology>
    </subcellularLocation>
</comment>
<dbReference type="GO" id="GO:0005975">
    <property type="term" value="P:carbohydrate metabolic process"/>
    <property type="evidence" value="ECO:0007669"/>
    <property type="project" value="InterPro"/>
</dbReference>
<dbReference type="InterPro" id="IPR036026">
    <property type="entry name" value="Seven-hairpin_glycosidases"/>
</dbReference>
<gene>
    <name evidence="32" type="ORF">E3N88_05653</name>
</gene>
<feature type="transmembrane region" description="Helical" evidence="30">
    <location>
        <begin position="742"/>
        <end position="760"/>
    </location>
</feature>
<evidence type="ECO:0000256" key="18">
    <source>
        <dbReference type="ARBA" id="ARBA00023157"/>
    </source>
</evidence>
<proteinExistence type="inferred from homology"/>
<dbReference type="SUPFAM" id="SSF48225">
    <property type="entry name" value="Seven-hairpin glycosidases"/>
    <property type="match status" value="1"/>
</dbReference>
<evidence type="ECO:0000256" key="25">
    <source>
        <dbReference type="PIRSR" id="PIRSR601382-1"/>
    </source>
</evidence>
<evidence type="ECO:0000256" key="7">
    <source>
        <dbReference type="ARBA" id="ARBA00007658"/>
    </source>
</evidence>
<dbReference type="Proteomes" id="UP000326396">
    <property type="component" value="Linkage Group LG11"/>
</dbReference>
<evidence type="ECO:0000256" key="29">
    <source>
        <dbReference type="SAM" id="Coils"/>
    </source>
</evidence>
<evidence type="ECO:0000256" key="28">
    <source>
        <dbReference type="RuleBase" id="RU361193"/>
    </source>
</evidence>
<dbReference type="GO" id="GO:0006491">
    <property type="term" value="P:N-glycan processing"/>
    <property type="evidence" value="ECO:0007669"/>
    <property type="project" value="UniProtKB-ARBA"/>
</dbReference>
<keyword evidence="33" id="KW-1185">Reference proteome</keyword>
<evidence type="ECO:0000259" key="31">
    <source>
        <dbReference type="Pfam" id="PF01545"/>
    </source>
</evidence>
<dbReference type="InterPro" id="IPR001382">
    <property type="entry name" value="Glyco_hydro_47"/>
</dbReference>
<dbReference type="OrthoDB" id="8118055at2759"/>
<evidence type="ECO:0000256" key="10">
    <source>
        <dbReference type="ARBA" id="ARBA00022801"/>
    </source>
</evidence>
<keyword evidence="20" id="KW-0464">Manganese</keyword>
<dbReference type="PANTHER" id="PTHR11742">
    <property type="entry name" value="MANNOSYL-OLIGOSACCHARIDE ALPHA-1,2-MANNOSIDASE-RELATED"/>
    <property type="match status" value="1"/>
</dbReference>
<accession>A0A5N6PNN8</accession>
<keyword evidence="13" id="KW-0735">Signal-anchor</keyword>
<dbReference type="Pfam" id="PF01545">
    <property type="entry name" value="Cation_efflux"/>
    <property type="match status" value="1"/>
</dbReference>
<evidence type="ECO:0000256" key="1">
    <source>
        <dbReference type="ARBA" id="ARBA00001913"/>
    </source>
</evidence>
<keyword evidence="19" id="KW-0325">Glycoprotein</keyword>
<evidence type="ECO:0000256" key="19">
    <source>
        <dbReference type="ARBA" id="ARBA00023180"/>
    </source>
</evidence>
<comment type="cofactor">
    <cofactor evidence="2">
        <name>Mn(2+)</name>
        <dbReference type="ChEBI" id="CHEBI:29035"/>
    </cofactor>
</comment>
<feature type="active site" evidence="25">
    <location>
        <position position="283"/>
    </location>
</feature>
<comment type="function">
    <text evidence="23">Class I alpha-mannosidase essential for early N-glycan processing. Progressively trims alpha-1,2-linked mannose residues. Produces Man(5)GlcNAc(2) from Man(8)GlcNAc(2), but only Man(6)GlcNAc(2) from Man(9)GlcNAc(2). Has difficulty acting on the terminal mannose of the b-branch. Involved in root development and cell wall biosynthesis.</text>
</comment>
<keyword evidence="11 26" id="KW-0106">Calcium</keyword>
<evidence type="ECO:0000256" key="22">
    <source>
        <dbReference type="ARBA" id="ARBA00048605"/>
    </source>
</evidence>
<dbReference type="Pfam" id="PF01532">
    <property type="entry name" value="Glyco_hydro_47"/>
    <property type="match status" value="1"/>
</dbReference>
<evidence type="ECO:0000256" key="15">
    <source>
        <dbReference type="ARBA" id="ARBA00023034"/>
    </source>
</evidence>
<keyword evidence="18 27" id="KW-1015">Disulfide bond</keyword>
<evidence type="ECO:0000256" key="3">
    <source>
        <dbReference type="ARBA" id="ARBA00001946"/>
    </source>
</evidence>